<organism evidence="10 11">
    <name type="scientific">Cirrhinus mrigala</name>
    <name type="common">Mrigala</name>
    <dbReference type="NCBI Taxonomy" id="683832"/>
    <lineage>
        <taxon>Eukaryota</taxon>
        <taxon>Metazoa</taxon>
        <taxon>Chordata</taxon>
        <taxon>Craniata</taxon>
        <taxon>Vertebrata</taxon>
        <taxon>Euteleostomi</taxon>
        <taxon>Actinopterygii</taxon>
        <taxon>Neopterygii</taxon>
        <taxon>Teleostei</taxon>
        <taxon>Ostariophysi</taxon>
        <taxon>Cypriniformes</taxon>
        <taxon>Cyprinidae</taxon>
        <taxon>Labeoninae</taxon>
        <taxon>Labeonini</taxon>
        <taxon>Cirrhinus</taxon>
    </lineage>
</organism>
<evidence type="ECO:0000256" key="6">
    <source>
        <dbReference type="ARBA" id="ARBA00022840"/>
    </source>
</evidence>
<dbReference type="Proteomes" id="UP001529510">
    <property type="component" value="Unassembled WGS sequence"/>
</dbReference>
<dbReference type="AlphaFoldDB" id="A0ABD0Q656"/>
<evidence type="ECO:0000313" key="10">
    <source>
        <dbReference type="EMBL" id="KAL0181712.1"/>
    </source>
</evidence>
<dbReference type="PANTHER" id="PTHR44899">
    <property type="entry name" value="CAMK FAMILY PROTEIN KINASE"/>
    <property type="match status" value="1"/>
</dbReference>
<evidence type="ECO:0000313" key="11">
    <source>
        <dbReference type="Proteomes" id="UP001529510"/>
    </source>
</evidence>
<evidence type="ECO:0000256" key="8">
    <source>
        <dbReference type="ARBA" id="ARBA00048679"/>
    </source>
</evidence>
<dbReference type="GO" id="GO:0005524">
    <property type="term" value="F:ATP binding"/>
    <property type="evidence" value="ECO:0007669"/>
    <property type="project" value="UniProtKB-KW"/>
</dbReference>
<dbReference type="PANTHER" id="PTHR44899:SF7">
    <property type="entry name" value="NIMA-RELATED KINASE"/>
    <property type="match status" value="1"/>
</dbReference>
<keyword evidence="11" id="KW-1185">Reference proteome</keyword>
<dbReference type="SUPFAM" id="SSF56112">
    <property type="entry name" value="Protein kinase-like (PK-like)"/>
    <property type="match status" value="1"/>
</dbReference>
<keyword evidence="6" id="KW-0067">ATP-binding</keyword>
<sequence>YVIKKLNLRTSSRRERRAAEQEAQLLSQLKHPNIVNYRESWEGEDCQLYIVMGFCEGGDLYHRLKQQKGELLPERQVVEWFVQIAMALQ</sequence>
<dbReference type="GO" id="GO:0004674">
    <property type="term" value="F:protein serine/threonine kinase activity"/>
    <property type="evidence" value="ECO:0007669"/>
    <property type="project" value="UniProtKB-KW"/>
</dbReference>
<keyword evidence="4" id="KW-0547">Nucleotide-binding</keyword>
<dbReference type="Gene3D" id="3.30.200.20">
    <property type="entry name" value="Phosphorylase Kinase, domain 1"/>
    <property type="match status" value="1"/>
</dbReference>
<name>A0ABD0Q656_CIRMR</name>
<evidence type="ECO:0000256" key="4">
    <source>
        <dbReference type="ARBA" id="ARBA00022741"/>
    </source>
</evidence>
<evidence type="ECO:0000256" key="7">
    <source>
        <dbReference type="ARBA" id="ARBA00047899"/>
    </source>
</evidence>
<feature type="domain" description="Protein kinase" evidence="9">
    <location>
        <begin position="1"/>
        <end position="89"/>
    </location>
</feature>
<evidence type="ECO:0000256" key="5">
    <source>
        <dbReference type="ARBA" id="ARBA00022777"/>
    </source>
</evidence>
<dbReference type="EMBL" id="JAMKFB020000011">
    <property type="protein sequence ID" value="KAL0181712.1"/>
    <property type="molecule type" value="Genomic_DNA"/>
</dbReference>
<keyword evidence="2" id="KW-0723">Serine/threonine-protein kinase</keyword>
<dbReference type="PROSITE" id="PS50011">
    <property type="entry name" value="PROTEIN_KINASE_DOM"/>
    <property type="match status" value="1"/>
</dbReference>
<reference evidence="10 11" key="1">
    <citation type="submission" date="2024-05" db="EMBL/GenBank/DDBJ databases">
        <title>Genome sequencing and assembly of Indian major carp, Cirrhinus mrigala (Hamilton, 1822).</title>
        <authorList>
            <person name="Mohindra V."/>
            <person name="Chowdhury L.M."/>
            <person name="Lal K."/>
            <person name="Jena J.K."/>
        </authorList>
    </citation>
    <scope>NUCLEOTIDE SEQUENCE [LARGE SCALE GENOMIC DNA]</scope>
    <source>
        <strain evidence="10">CM1030</strain>
        <tissue evidence="10">Blood</tissue>
    </source>
</reference>
<evidence type="ECO:0000256" key="2">
    <source>
        <dbReference type="ARBA" id="ARBA00022527"/>
    </source>
</evidence>
<dbReference type="Gene3D" id="1.10.510.10">
    <property type="entry name" value="Transferase(Phosphotransferase) domain 1"/>
    <property type="match status" value="1"/>
</dbReference>
<evidence type="ECO:0000256" key="3">
    <source>
        <dbReference type="ARBA" id="ARBA00022679"/>
    </source>
</evidence>
<accession>A0ABD0Q656</accession>
<comment type="caution">
    <text evidence="10">The sequence shown here is derived from an EMBL/GenBank/DDBJ whole genome shotgun (WGS) entry which is preliminary data.</text>
</comment>
<dbReference type="InterPro" id="IPR000719">
    <property type="entry name" value="Prot_kinase_dom"/>
</dbReference>
<comment type="catalytic activity">
    <reaction evidence="7">
        <text>L-threonyl-[protein] + ATP = O-phospho-L-threonyl-[protein] + ADP + H(+)</text>
        <dbReference type="Rhea" id="RHEA:46608"/>
        <dbReference type="Rhea" id="RHEA-COMP:11060"/>
        <dbReference type="Rhea" id="RHEA-COMP:11605"/>
        <dbReference type="ChEBI" id="CHEBI:15378"/>
        <dbReference type="ChEBI" id="CHEBI:30013"/>
        <dbReference type="ChEBI" id="CHEBI:30616"/>
        <dbReference type="ChEBI" id="CHEBI:61977"/>
        <dbReference type="ChEBI" id="CHEBI:456216"/>
        <dbReference type="EC" id="2.7.11.1"/>
    </reaction>
</comment>
<dbReference type="InterPro" id="IPR011009">
    <property type="entry name" value="Kinase-like_dom_sf"/>
</dbReference>
<dbReference type="InterPro" id="IPR051131">
    <property type="entry name" value="NEK_Ser/Thr_kinase_NIMA"/>
</dbReference>
<evidence type="ECO:0000259" key="9">
    <source>
        <dbReference type="PROSITE" id="PS50011"/>
    </source>
</evidence>
<gene>
    <name evidence="10" type="ORF">M9458_024118</name>
</gene>
<comment type="catalytic activity">
    <reaction evidence="8">
        <text>L-seryl-[protein] + ATP = O-phospho-L-seryl-[protein] + ADP + H(+)</text>
        <dbReference type="Rhea" id="RHEA:17989"/>
        <dbReference type="Rhea" id="RHEA-COMP:9863"/>
        <dbReference type="Rhea" id="RHEA-COMP:11604"/>
        <dbReference type="ChEBI" id="CHEBI:15378"/>
        <dbReference type="ChEBI" id="CHEBI:29999"/>
        <dbReference type="ChEBI" id="CHEBI:30616"/>
        <dbReference type="ChEBI" id="CHEBI:83421"/>
        <dbReference type="ChEBI" id="CHEBI:456216"/>
        <dbReference type="EC" id="2.7.11.1"/>
    </reaction>
</comment>
<feature type="non-terminal residue" evidence="10">
    <location>
        <position position="89"/>
    </location>
</feature>
<dbReference type="EC" id="2.7.11.1" evidence="1"/>
<dbReference type="Pfam" id="PF00069">
    <property type="entry name" value="Pkinase"/>
    <property type="match status" value="1"/>
</dbReference>
<keyword evidence="5" id="KW-0418">Kinase</keyword>
<proteinExistence type="predicted"/>
<protein>
    <recommendedName>
        <fullName evidence="1">non-specific serine/threonine protein kinase</fullName>
        <ecNumber evidence="1">2.7.11.1</ecNumber>
    </recommendedName>
</protein>
<feature type="non-terminal residue" evidence="10">
    <location>
        <position position="1"/>
    </location>
</feature>
<evidence type="ECO:0000256" key="1">
    <source>
        <dbReference type="ARBA" id="ARBA00012513"/>
    </source>
</evidence>
<keyword evidence="3" id="KW-0808">Transferase</keyword>